<evidence type="ECO:0000256" key="1">
    <source>
        <dbReference type="SAM" id="MobiDB-lite"/>
    </source>
</evidence>
<dbReference type="RefSeq" id="WP_170928750.1">
    <property type="nucleotide sequence ID" value="NZ_FWWU01000009.1"/>
</dbReference>
<gene>
    <name evidence="2" type="ORF">SAMN00790413_01963</name>
</gene>
<dbReference type="EMBL" id="FWWU01000009">
    <property type="protein sequence ID" value="SMB93391.1"/>
    <property type="molecule type" value="Genomic_DNA"/>
</dbReference>
<sequence length="51" mass="5538">MTTPPRIKTRVDPEAWQRVMAALNAAARTATPITPPASQVREEQPAKPKAS</sequence>
<evidence type="ECO:0000313" key="2">
    <source>
        <dbReference type="EMBL" id="SMB93391.1"/>
    </source>
</evidence>
<name>A0A1W1VK04_9DEIO</name>
<evidence type="ECO:0000313" key="3">
    <source>
        <dbReference type="Proteomes" id="UP000192582"/>
    </source>
</evidence>
<organism evidence="2 3">
    <name type="scientific">Deinococcus hopiensis KR-140</name>
    <dbReference type="NCBI Taxonomy" id="695939"/>
    <lineage>
        <taxon>Bacteria</taxon>
        <taxon>Thermotogati</taxon>
        <taxon>Deinococcota</taxon>
        <taxon>Deinococci</taxon>
        <taxon>Deinococcales</taxon>
        <taxon>Deinococcaceae</taxon>
        <taxon>Deinococcus</taxon>
    </lineage>
</organism>
<dbReference type="AlphaFoldDB" id="A0A1W1VK04"/>
<protein>
    <submittedName>
        <fullName evidence="2">Uncharacterized protein</fullName>
    </submittedName>
</protein>
<keyword evidence="3" id="KW-1185">Reference proteome</keyword>
<proteinExistence type="predicted"/>
<reference evidence="2 3" key="1">
    <citation type="submission" date="2017-04" db="EMBL/GenBank/DDBJ databases">
        <authorList>
            <person name="Afonso C.L."/>
            <person name="Miller P.J."/>
            <person name="Scott M.A."/>
            <person name="Spackman E."/>
            <person name="Goraichik I."/>
            <person name="Dimitrov K.M."/>
            <person name="Suarez D.L."/>
            <person name="Swayne D.E."/>
        </authorList>
    </citation>
    <scope>NUCLEOTIDE SEQUENCE [LARGE SCALE GENOMIC DNA]</scope>
    <source>
        <strain evidence="2 3">KR-140</strain>
    </source>
</reference>
<feature type="region of interest" description="Disordered" evidence="1">
    <location>
        <begin position="27"/>
        <end position="51"/>
    </location>
</feature>
<dbReference type="STRING" id="695939.SAMN00790413_01963"/>
<accession>A0A1W1VK04</accession>
<dbReference type="Proteomes" id="UP000192582">
    <property type="component" value="Unassembled WGS sequence"/>
</dbReference>
<feature type="compositionally biased region" description="Basic and acidic residues" evidence="1">
    <location>
        <begin position="40"/>
        <end position="51"/>
    </location>
</feature>